<evidence type="ECO:0000256" key="1">
    <source>
        <dbReference type="SAM" id="MobiDB-lite"/>
    </source>
</evidence>
<sequence length="149" mass="16366">MKSSNFFEEPLGEGSLGGESLMSEHASHYIYIHTYIHAYIYIYIYIHTQRTTSICLYFSRTTLRRTGFAPTESPRRQGVLALLRDSIKEDSSSSSSSSSNSSSNSSSSSSSGSRSSNSSSSSFSSFQGGQEIKREVEAFAYICNICDAI</sequence>
<feature type="transmembrane region" description="Helical" evidence="2">
    <location>
        <begin position="28"/>
        <end position="46"/>
    </location>
</feature>
<protein>
    <submittedName>
        <fullName evidence="3">Uncharacterized protein</fullName>
    </submittedName>
</protein>
<organism evidence="3 4">
    <name type="scientific">Vespula maculifrons</name>
    <name type="common">Eastern yellow jacket</name>
    <name type="synonym">Wasp</name>
    <dbReference type="NCBI Taxonomy" id="7453"/>
    <lineage>
        <taxon>Eukaryota</taxon>
        <taxon>Metazoa</taxon>
        <taxon>Ecdysozoa</taxon>
        <taxon>Arthropoda</taxon>
        <taxon>Hexapoda</taxon>
        <taxon>Insecta</taxon>
        <taxon>Pterygota</taxon>
        <taxon>Neoptera</taxon>
        <taxon>Endopterygota</taxon>
        <taxon>Hymenoptera</taxon>
        <taxon>Apocrita</taxon>
        <taxon>Aculeata</taxon>
        <taxon>Vespoidea</taxon>
        <taxon>Vespidae</taxon>
        <taxon>Vespinae</taxon>
        <taxon>Vespula</taxon>
    </lineage>
</organism>
<keyword evidence="2" id="KW-0472">Membrane</keyword>
<gene>
    <name evidence="3" type="ORF">V1477_012367</name>
</gene>
<keyword evidence="2" id="KW-0812">Transmembrane</keyword>
<reference evidence="3 4" key="1">
    <citation type="journal article" date="2024" name="Ann. Entomol. Soc. Am.">
        <title>Genomic analyses of the southern and eastern yellowjacket wasps (Hymenoptera: Vespidae) reveal evolutionary signatures of social life.</title>
        <authorList>
            <person name="Catto M.A."/>
            <person name="Caine P.B."/>
            <person name="Orr S.E."/>
            <person name="Hunt B.G."/>
            <person name="Goodisman M.A.D."/>
        </authorList>
    </citation>
    <scope>NUCLEOTIDE SEQUENCE [LARGE SCALE GENOMIC DNA]</scope>
    <source>
        <strain evidence="3">232</strain>
        <tissue evidence="3">Head and thorax</tissue>
    </source>
</reference>
<dbReference type="AlphaFoldDB" id="A0ABD2BX98"/>
<keyword evidence="2" id="KW-1133">Transmembrane helix</keyword>
<name>A0ABD2BX98_VESMC</name>
<comment type="caution">
    <text evidence="3">The sequence shown here is derived from an EMBL/GenBank/DDBJ whole genome shotgun (WGS) entry which is preliminary data.</text>
</comment>
<feature type="compositionally biased region" description="Low complexity" evidence="1">
    <location>
        <begin position="92"/>
        <end position="125"/>
    </location>
</feature>
<proteinExistence type="predicted"/>
<evidence type="ECO:0000313" key="4">
    <source>
        <dbReference type="Proteomes" id="UP001607303"/>
    </source>
</evidence>
<accession>A0ABD2BX98</accession>
<feature type="region of interest" description="Disordered" evidence="1">
    <location>
        <begin position="89"/>
        <end position="128"/>
    </location>
</feature>
<keyword evidence="4" id="KW-1185">Reference proteome</keyword>
<evidence type="ECO:0000256" key="2">
    <source>
        <dbReference type="SAM" id="Phobius"/>
    </source>
</evidence>
<dbReference type="EMBL" id="JAYRBN010000065">
    <property type="protein sequence ID" value="KAL2737411.1"/>
    <property type="molecule type" value="Genomic_DNA"/>
</dbReference>
<evidence type="ECO:0000313" key="3">
    <source>
        <dbReference type="EMBL" id="KAL2737411.1"/>
    </source>
</evidence>
<dbReference type="Proteomes" id="UP001607303">
    <property type="component" value="Unassembled WGS sequence"/>
</dbReference>